<evidence type="ECO:0000313" key="1">
    <source>
        <dbReference type="EMBL" id="OLQ10292.1"/>
    </source>
</evidence>
<gene>
    <name evidence="1" type="ORF">AK812_SmicGene5984</name>
</gene>
<dbReference type="AlphaFoldDB" id="A0A1Q9ESA3"/>
<evidence type="ECO:0000313" key="2">
    <source>
        <dbReference type="Proteomes" id="UP000186817"/>
    </source>
</evidence>
<comment type="caution">
    <text evidence="1">The sequence shown here is derived from an EMBL/GenBank/DDBJ whole genome shotgun (WGS) entry which is preliminary data.</text>
</comment>
<dbReference type="OrthoDB" id="10419607at2759"/>
<sequence>MLKSRLTDCEFDGILRNLLVEESGRPAAKLFWRPPKTHSQAKDASGAYTSPSGHGFCYTKVFDAQEAFDSMCSRFKAVMEQYEETPRFPEMLFITSLKENGIKISCQLRYFAGCCKAVEKKGPRARHKETRKAYKDASRQGVDVRAFWVRTAQIQSSGAVDL</sequence>
<organism evidence="1 2">
    <name type="scientific">Symbiodinium microadriaticum</name>
    <name type="common">Dinoflagellate</name>
    <name type="synonym">Zooxanthella microadriatica</name>
    <dbReference type="NCBI Taxonomy" id="2951"/>
    <lineage>
        <taxon>Eukaryota</taxon>
        <taxon>Sar</taxon>
        <taxon>Alveolata</taxon>
        <taxon>Dinophyceae</taxon>
        <taxon>Suessiales</taxon>
        <taxon>Symbiodiniaceae</taxon>
        <taxon>Symbiodinium</taxon>
    </lineage>
</organism>
<dbReference type="Proteomes" id="UP000186817">
    <property type="component" value="Unassembled WGS sequence"/>
</dbReference>
<accession>A0A1Q9ESA3</accession>
<name>A0A1Q9ESA3_SYMMI</name>
<reference evidence="1 2" key="1">
    <citation type="submission" date="2016-02" db="EMBL/GenBank/DDBJ databases">
        <title>Genome analysis of coral dinoflagellate symbionts highlights evolutionary adaptations to a symbiotic lifestyle.</title>
        <authorList>
            <person name="Aranda M."/>
            <person name="Li Y."/>
            <person name="Liew Y.J."/>
            <person name="Baumgarten S."/>
            <person name="Simakov O."/>
            <person name="Wilson M."/>
            <person name="Piel J."/>
            <person name="Ashoor H."/>
            <person name="Bougouffa S."/>
            <person name="Bajic V.B."/>
            <person name="Ryu T."/>
            <person name="Ravasi T."/>
            <person name="Bayer T."/>
            <person name="Micklem G."/>
            <person name="Kim H."/>
            <person name="Bhak J."/>
            <person name="Lajeunesse T.C."/>
            <person name="Voolstra C.R."/>
        </authorList>
    </citation>
    <scope>NUCLEOTIDE SEQUENCE [LARGE SCALE GENOMIC DNA]</scope>
    <source>
        <strain evidence="1 2">CCMP2467</strain>
    </source>
</reference>
<dbReference type="EMBL" id="LSRX01000081">
    <property type="protein sequence ID" value="OLQ10292.1"/>
    <property type="molecule type" value="Genomic_DNA"/>
</dbReference>
<protein>
    <submittedName>
        <fullName evidence="1">Uncharacterized protein</fullName>
    </submittedName>
</protein>
<keyword evidence="2" id="KW-1185">Reference proteome</keyword>
<proteinExistence type="predicted"/>